<accession>A0A9P4VLE2</accession>
<name>A0A9P4VLE2_9PEZI</name>
<evidence type="ECO:0000256" key="2">
    <source>
        <dbReference type="ARBA" id="ARBA00022857"/>
    </source>
</evidence>
<comment type="caution">
    <text evidence="4">The sequence shown here is derived from an EMBL/GenBank/DDBJ whole genome shotgun (WGS) entry which is preliminary data.</text>
</comment>
<dbReference type="CDD" id="cd05233">
    <property type="entry name" value="SDR_c"/>
    <property type="match status" value="1"/>
</dbReference>
<dbReference type="InterPro" id="IPR036291">
    <property type="entry name" value="NAD(P)-bd_dom_sf"/>
</dbReference>
<keyword evidence="5" id="KW-1185">Reference proteome</keyword>
<evidence type="ECO:0000256" key="1">
    <source>
        <dbReference type="ARBA" id="ARBA00006484"/>
    </source>
</evidence>
<keyword evidence="3" id="KW-0560">Oxidoreductase</keyword>
<dbReference type="PANTHER" id="PTHR43618:SF18">
    <property type="entry name" value="SHORT CHAIN DEHYDROGENASE_REDUCTASE FAMILY (AFU_ORTHOLOGUE AFUA_5G12480)"/>
    <property type="match status" value="1"/>
</dbReference>
<gene>
    <name evidence="4" type="ORF">M501DRAFT_995354</name>
</gene>
<dbReference type="PANTHER" id="PTHR43618">
    <property type="entry name" value="7-ALPHA-HYDROXYSTEROID DEHYDROGENASE"/>
    <property type="match status" value="1"/>
</dbReference>
<evidence type="ECO:0000256" key="3">
    <source>
        <dbReference type="ARBA" id="ARBA00023002"/>
    </source>
</evidence>
<dbReference type="PRINTS" id="PR00081">
    <property type="entry name" value="GDHRDH"/>
</dbReference>
<dbReference type="AlphaFoldDB" id="A0A9P4VLE2"/>
<proteinExistence type="inferred from homology"/>
<dbReference type="SUPFAM" id="SSF51735">
    <property type="entry name" value="NAD(P)-binding Rossmann-fold domains"/>
    <property type="match status" value="1"/>
</dbReference>
<dbReference type="InterPro" id="IPR020904">
    <property type="entry name" value="Sc_DH/Rdtase_CS"/>
</dbReference>
<dbReference type="InterPro" id="IPR002347">
    <property type="entry name" value="SDR_fam"/>
</dbReference>
<organism evidence="4 5">
    <name type="scientific">Patellaria atrata CBS 101060</name>
    <dbReference type="NCBI Taxonomy" id="1346257"/>
    <lineage>
        <taxon>Eukaryota</taxon>
        <taxon>Fungi</taxon>
        <taxon>Dikarya</taxon>
        <taxon>Ascomycota</taxon>
        <taxon>Pezizomycotina</taxon>
        <taxon>Dothideomycetes</taxon>
        <taxon>Dothideomycetes incertae sedis</taxon>
        <taxon>Patellariales</taxon>
        <taxon>Patellariaceae</taxon>
        <taxon>Patellaria</taxon>
    </lineage>
</organism>
<dbReference type="Pfam" id="PF00106">
    <property type="entry name" value="adh_short"/>
    <property type="match status" value="1"/>
</dbReference>
<evidence type="ECO:0000313" key="5">
    <source>
        <dbReference type="Proteomes" id="UP000799429"/>
    </source>
</evidence>
<dbReference type="GO" id="GO:0016491">
    <property type="term" value="F:oxidoreductase activity"/>
    <property type="evidence" value="ECO:0007669"/>
    <property type="project" value="UniProtKB-KW"/>
</dbReference>
<keyword evidence="2" id="KW-0521">NADP</keyword>
<dbReference type="PROSITE" id="PS00061">
    <property type="entry name" value="ADH_SHORT"/>
    <property type="match status" value="1"/>
</dbReference>
<dbReference type="EMBL" id="MU006099">
    <property type="protein sequence ID" value="KAF2837431.1"/>
    <property type="molecule type" value="Genomic_DNA"/>
</dbReference>
<dbReference type="OrthoDB" id="2898618at2759"/>
<dbReference type="Gene3D" id="3.40.50.720">
    <property type="entry name" value="NAD(P)-binding Rossmann-like Domain"/>
    <property type="match status" value="1"/>
</dbReference>
<sequence length="292" mass="30713">MASIKASDLFSVNGMVAAITGGGTGVGLLMTRALASNGASKVYIIGRRSEPLHAAAAEFPSVVIPVVGDVTSKDSLNSIVQQIESDAGFVNLLVANSGIAGPKPQLSSTNPSIQEFRKAALEMDMEHFTHTFHLNVTAVLFTAFAFLELLDKGNGKGNMGTGHQAVRSQVITTSSIAGFSRQKGASMAYNTSKAAATHVMKMLSTYMAPWKIRTNILAPGLFPSELANPLITAMDPNNTGQFDSSYIPSNRIGDDQDMAGAILYLASRAGAFCNGNVVVFDGGRLSLMPSTY</sequence>
<dbReference type="Proteomes" id="UP000799429">
    <property type="component" value="Unassembled WGS sequence"/>
</dbReference>
<protein>
    <submittedName>
        <fullName evidence="4">NAD(P)-binding protein</fullName>
    </submittedName>
</protein>
<comment type="similarity">
    <text evidence="1">Belongs to the short-chain dehydrogenases/reductases (SDR) family.</text>
</comment>
<dbReference type="InterPro" id="IPR052178">
    <property type="entry name" value="Sec_Metab_Biosynth_SDR"/>
</dbReference>
<reference evidence="4" key="1">
    <citation type="journal article" date="2020" name="Stud. Mycol.">
        <title>101 Dothideomycetes genomes: a test case for predicting lifestyles and emergence of pathogens.</title>
        <authorList>
            <person name="Haridas S."/>
            <person name="Albert R."/>
            <person name="Binder M."/>
            <person name="Bloem J."/>
            <person name="Labutti K."/>
            <person name="Salamov A."/>
            <person name="Andreopoulos B."/>
            <person name="Baker S."/>
            <person name="Barry K."/>
            <person name="Bills G."/>
            <person name="Bluhm B."/>
            <person name="Cannon C."/>
            <person name="Castanera R."/>
            <person name="Culley D."/>
            <person name="Daum C."/>
            <person name="Ezra D."/>
            <person name="Gonzalez J."/>
            <person name="Henrissat B."/>
            <person name="Kuo A."/>
            <person name="Liang C."/>
            <person name="Lipzen A."/>
            <person name="Lutzoni F."/>
            <person name="Magnuson J."/>
            <person name="Mondo S."/>
            <person name="Nolan M."/>
            <person name="Ohm R."/>
            <person name="Pangilinan J."/>
            <person name="Park H.-J."/>
            <person name="Ramirez L."/>
            <person name="Alfaro M."/>
            <person name="Sun H."/>
            <person name="Tritt A."/>
            <person name="Yoshinaga Y."/>
            <person name="Zwiers L.-H."/>
            <person name="Turgeon B."/>
            <person name="Goodwin S."/>
            <person name="Spatafora J."/>
            <person name="Crous P."/>
            <person name="Grigoriev I."/>
        </authorList>
    </citation>
    <scope>NUCLEOTIDE SEQUENCE</scope>
    <source>
        <strain evidence="4">CBS 101060</strain>
    </source>
</reference>
<evidence type="ECO:0000313" key="4">
    <source>
        <dbReference type="EMBL" id="KAF2837431.1"/>
    </source>
</evidence>